<evidence type="ECO:0000313" key="2">
    <source>
        <dbReference type="Proteomes" id="UP000308181"/>
    </source>
</evidence>
<dbReference type="AlphaFoldDB" id="A0A4U1C123"/>
<sequence length="77" mass="9020">MDISIKYKIVEKIIQSQDENLLNEIKSLLELSETDFWNDLPFEVQQGINKAKNQLNHKEGIPHSNVMEEIKHKFLGK</sequence>
<protein>
    <recommendedName>
        <fullName evidence="3">Addiction module protein</fullName>
    </recommendedName>
</protein>
<evidence type="ECO:0008006" key="3">
    <source>
        <dbReference type="Google" id="ProtNLM"/>
    </source>
</evidence>
<accession>A0A4U1C123</accession>
<dbReference type="EMBL" id="SWBP01000002">
    <property type="protein sequence ID" value="TKB98735.1"/>
    <property type="molecule type" value="Genomic_DNA"/>
</dbReference>
<reference evidence="1 2" key="1">
    <citation type="submission" date="2019-04" db="EMBL/GenBank/DDBJ databases">
        <title>Pedobacter sp. AR-3-17 sp. nov., isolated from Arctic soil.</title>
        <authorList>
            <person name="Dahal R.H."/>
            <person name="Kim D.-U."/>
        </authorList>
    </citation>
    <scope>NUCLEOTIDE SEQUENCE [LARGE SCALE GENOMIC DNA]</scope>
    <source>
        <strain evidence="1 2">AR-3-17</strain>
    </source>
</reference>
<proteinExistence type="predicted"/>
<keyword evidence="2" id="KW-1185">Reference proteome</keyword>
<gene>
    <name evidence="1" type="ORF">FA046_06355</name>
</gene>
<dbReference type="Proteomes" id="UP000308181">
    <property type="component" value="Unassembled WGS sequence"/>
</dbReference>
<comment type="caution">
    <text evidence="1">The sequence shown here is derived from an EMBL/GenBank/DDBJ whole genome shotgun (WGS) entry which is preliminary data.</text>
</comment>
<dbReference type="RefSeq" id="WP_136825549.1">
    <property type="nucleotide sequence ID" value="NZ_SWBP01000002.1"/>
</dbReference>
<evidence type="ECO:0000313" key="1">
    <source>
        <dbReference type="EMBL" id="TKB98735.1"/>
    </source>
</evidence>
<name>A0A4U1C123_9SPHI</name>
<dbReference type="OrthoDB" id="1373932at2"/>
<organism evidence="1 2">
    <name type="scientific">Pedobacter cryophilus</name>
    <dbReference type="NCBI Taxonomy" id="2571271"/>
    <lineage>
        <taxon>Bacteria</taxon>
        <taxon>Pseudomonadati</taxon>
        <taxon>Bacteroidota</taxon>
        <taxon>Sphingobacteriia</taxon>
        <taxon>Sphingobacteriales</taxon>
        <taxon>Sphingobacteriaceae</taxon>
        <taxon>Pedobacter</taxon>
    </lineage>
</organism>